<evidence type="ECO:0000256" key="1">
    <source>
        <dbReference type="ARBA" id="ARBA00023125"/>
    </source>
</evidence>
<dbReference type="InterPro" id="IPR013430">
    <property type="entry name" value="Toxin_antidote_HigA"/>
</dbReference>
<dbReference type="EMBL" id="AEEC02000009">
    <property type="protein sequence ID" value="EOA05220.1"/>
    <property type="molecule type" value="Genomic_DNA"/>
</dbReference>
<organism evidence="3 4">
    <name type="scientific">Herbaspirillum frisingense GSF30</name>
    <dbReference type="NCBI Taxonomy" id="864073"/>
    <lineage>
        <taxon>Bacteria</taxon>
        <taxon>Pseudomonadati</taxon>
        <taxon>Pseudomonadota</taxon>
        <taxon>Betaproteobacteria</taxon>
        <taxon>Burkholderiales</taxon>
        <taxon>Oxalobacteraceae</taxon>
        <taxon>Herbaspirillum</taxon>
    </lineage>
</organism>
<dbReference type="SUPFAM" id="SSF47413">
    <property type="entry name" value="lambda repressor-like DNA-binding domains"/>
    <property type="match status" value="1"/>
</dbReference>
<keyword evidence="1" id="KW-0238">DNA-binding</keyword>
<evidence type="ECO:0000259" key="2">
    <source>
        <dbReference type="PROSITE" id="PS50943"/>
    </source>
</evidence>
<accession>A0AAI9IFP6</accession>
<dbReference type="Gene3D" id="1.10.260.40">
    <property type="entry name" value="lambda repressor-like DNA-binding domains"/>
    <property type="match status" value="1"/>
</dbReference>
<dbReference type="AlphaFoldDB" id="A0AAI9IFP6"/>
<dbReference type="PANTHER" id="PTHR36924">
    <property type="entry name" value="ANTITOXIN HIGA-1"/>
    <property type="match status" value="1"/>
</dbReference>
<dbReference type="InterPro" id="IPR001387">
    <property type="entry name" value="Cro/C1-type_HTH"/>
</dbReference>
<dbReference type="Proteomes" id="UP000006772">
    <property type="component" value="Unassembled WGS sequence"/>
</dbReference>
<dbReference type="SMART" id="SM00530">
    <property type="entry name" value="HTH_XRE"/>
    <property type="match status" value="1"/>
</dbReference>
<dbReference type="RefSeq" id="WP_006462934.1">
    <property type="nucleotide sequence ID" value="NZ_AEEC02000009.1"/>
</dbReference>
<gene>
    <name evidence="3" type="ORF">HFRIS_008761</name>
</gene>
<dbReference type="Pfam" id="PF01381">
    <property type="entry name" value="HTH_3"/>
    <property type="match status" value="1"/>
</dbReference>
<sequence length="101" mass="11056">MFKNGMRPVHPGEVLLEDYIKPLGVSVRAVAMALHVPYSRLSEILKGQRGVSADTALRLERYFGSEAQGWLNLQSAYDLRMAEISAGKAIARSITPLAVEA</sequence>
<evidence type="ECO:0000313" key="4">
    <source>
        <dbReference type="Proteomes" id="UP000006772"/>
    </source>
</evidence>
<dbReference type="PANTHER" id="PTHR36924:SF1">
    <property type="entry name" value="ANTITOXIN HIGA-1"/>
    <property type="match status" value="1"/>
</dbReference>
<evidence type="ECO:0000313" key="3">
    <source>
        <dbReference type="EMBL" id="EOA05220.1"/>
    </source>
</evidence>
<dbReference type="InterPro" id="IPR010982">
    <property type="entry name" value="Lambda_DNA-bd_dom_sf"/>
</dbReference>
<protein>
    <submittedName>
        <fullName evidence="3">XRE family transcriptional regulator</fullName>
    </submittedName>
</protein>
<feature type="domain" description="HTH cro/C1-type" evidence="2">
    <location>
        <begin position="16"/>
        <end position="70"/>
    </location>
</feature>
<proteinExistence type="predicted"/>
<dbReference type="NCBIfam" id="TIGR02607">
    <property type="entry name" value="antidote_HigA"/>
    <property type="match status" value="1"/>
</dbReference>
<reference evidence="3 4" key="1">
    <citation type="journal article" date="2013" name="Front. Microbiol.">
        <title>The genome of the endophytic bacterium H. frisingense GSF30(T) identifies diverse strategies in the Herbaspirillum genus to interact with plants.</title>
        <authorList>
            <person name="Straub D."/>
            <person name="Rothballer M."/>
            <person name="Hartmann A."/>
            <person name="Ludewig U."/>
        </authorList>
    </citation>
    <scope>NUCLEOTIDE SEQUENCE [LARGE SCALE GENOMIC DNA]</scope>
    <source>
        <strain evidence="3 4">GSF30</strain>
    </source>
</reference>
<name>A0AAI9IFP6_9BURK</name>
<comment type="caution">
    <text evidence="3">The sequence shown here is derived from an EMBL/GenBank/DDBJ whole genome shotgun (WGS) entry which is preliminary data.</text>
</comment>
<dbReference type="PROSITE" id="PS50943">
    <property type="entry name" value="HTH_CROC1"/>
    <property type="match status" value="1"/>
</dbReference>
<dbReference type="GO" id="GO:0003677">
    <property type="term" value="F:DNA binding"/>
    <property type="evidence" value="ECO:0007669"/>
    <property type="project" value="UniProtKB-KW"/>
</dbReference>